<comment type="function">
    <text evidence="14">Potassium channel.</text>
</comment>
<evidence type="ECO:0000256" key="5">
    <source>
        <dbReference type="ARBA" id="ARBA00022692"/>
    </source>
</evidence>
<dbReference type="InterPro" id="IPR018490">
    <property type="entry name" value="cNMP-bd_dom_sf"/>
</dbReference>
<keyword evidence="4 14" id="KW-0633">Potassium transport</keyword>
<evidence type="ECO:0000313" key="18">
    <source>
        <dbReference type="Proteomes" id="UP000436088"/>
    </source>
</evidence>
<feature type="transmembrane region" description="Helical" evidence="14">
    <location>
        <begin position="259"/>
        <end position="281"/>
    </location>
</feature>
<dbReference type="PROSITE" id="PS51490">
    <property type="entry name" value="KHA"/>
    <property type="match status" value="1"/>
</dbReference>
<feature type="transmembrane region" description="Helical" evidence="14">
    <location>
        <begin position="40"/>
        <end position="58"/>
    </location>
</feature>
<reference evidence="17" key="1">
    <citation type="submission" date="2019-09" db="EMBL/GenBank/DDBJ databases">
        <title>Draft genome information of white flower Hibiscus syriacus.</title>
        <authorList>
            <person name="Kim Y.-M."/>
        </authorList>
    </citation>
    <scope>NUCLEOTIDE SEQUENCE [LARGE SCALE GENOMIC DNA]</scope>
    <source>
        <strain evidence="17">YM2019G1</strain>
    </source>
</reference>
<keyword evidence="12 14" id="KW-0407">Ion channel</keyword>
<dbReference type="InterPro" id="IPR002110">
    <property type="entry name" value="Ankyrin_rpt"/>
</dbReference>
<keyword evidence="5 14" id="KW-0812">Transmembrane</keyword>
<dbReference type="PRINTS" id="PR01463">
    <property type="entry name" value="EAGCHANLFMLY"/>
</dbReference>
<feature type="repeat" description="ANK" evidence="13">
    <location>
        <begin position="571"/>
        <end position="603"/>
    </location>
</feature>
<dbReference type="InterPro" id="IPR021789">
    <property type="entry name" value="KHA_dom"/>
</dbReference>
<evidence type="ECO:0000256" key="14">
    <source>
        <dbReference type="RuleBase" id="RU369015"/>
    </source>
</evidence>
<gene>
    <name evidence="17" type="ORF">F3Y22_tig00110597pilonHSYRG00069</name>
</gene>
<feature type="transmembrane region" description="Helical" evidence="14">
    <location>
        <begin position="180"/>
        <end position="199"/>
    </location>
</feature>
<dbReference type="AlphaFoldDB" id="A0A6A3A254"/>
<organism evidence="17 18">
    <name type="scientific">Hibiscus syriacus</name>
    <name type="common">Rose of Sharon</name>
    <dbReference type="NCBI Taxonomy" id="106335"/>
    <lineage>
        <taxon>Eukaryota</taxon>
        <taxon>Viridiplantae</taxon>
        <taxon>Streptophyta</taxon>
        <taxon>Embryophyta</taxon>
        <taxon>Tracheophyta</taxon>
        <taxon>Spermatophyta</taxon>
        <taxon>Magnoliopsida</taxon>
        <taxon>eudicotyledons</taxon>
        <taxon>Gunneridae</taxon>
        <taxon>Pentapetalae</taxon>
        <taxon>rosids</taxon>
        <taxon>malvids</taxon>
        <taxon>Malvales</taxon>
        <taxon>Malvaceae</taxon>
        <taxon>Malvoideae</taxon>
        <taxon>Hibiscus</taxon>
    </lineage>
</organism>
<accession>A0A6A3A254</accession>
<comment type="similarity">
    <text evidence="2 14">Belongs to the potassium channel family. Plant (TC 1.A.1.4) subfamily.</text>
</comment>
<evidence type="ECO:0000313" key="17">
    <source>
        <dbReference type="EMBL" id="KAE8698374.1"/>
    </source>
</evidence>
<dbReference type="SUPFAM" id="SSF81324">
    <property type="entry name" value="Voltage-gated potassium channels"/>
    <property type="match status" value="1"/>
</dbReference>
<dbReference type="Proteomes" id="UP000436088">
    <property type="component" value="Unassembled WGS sequence"/>
</dbReference>
<dbReference type="InterPro" id="IPR000595">
    <property type="entry name" value="cNMP-bd_dom"/>
</dbReference>
<evidence type="ECO:0000256" key="13">
    <source>
        <dbReference type="PROSITE-ProRule" id="PRU00023"/>
    </source>
</evidence>
<evidence type="ECO:0000256" key="8">
    <source>
        <dbReference type="ARBA" id="ARBA00022958"/>
    </source>
</evidence>
<evidence type="ECO:0000256" key="11">
    <source>
        <dbReference type="ARBA" id="ARBA00023136"/>
    </source>
</evidence>
<dbReference type="PROSITE" id="PS50297">
    <property type="entry name" value="ANK_REP_REGION"/>
    <property type="match status" value="3"/>
</dbReference>
<dbReference type="SMART" id="SM00248">
    <property type="entry name" value="ANK"/>
    <property type="match status" value="5"/>
</dbReference>
<evidence type="ECO:0000256" key="12">
    <source>
        <dbReference type="ARBA" id="ARBA00023303"/>
    </source>
</evidence>
<comment type="caution">
    <text evidence="14">Lacks conserved residue(s) required for the propagation of feature annotation.</text>
</comment>
<dbReference type="GO" id="GO:0005249">
    <property type="term" value="F:voltage-gated potassium channel activity"/>
    <property type="evidence" value="ECO:0007669"/>
    <property type="project" value="UniProtKB-UniRule"/>
</dbReference>
<dbReference type="Gene3D" id="1.25.40.20">
    <property type="entry name" value="Ankyrin repeat-containing domain"/>
    <property type="match status" value="1"/>
</dbReference>
<comment type="domain">
    <text evidence="14">The KHA domain (rich in hydrophobic and acidic residues) present in the C-terminal part is likely to be important for tetramerization.</text>
</comment>
<dbReference type="Gene3D" id="1.10.287.630">
    <property type="entry name" value="Helix hairpin bin"/>
    <property type="match status" value="1"/>
</dbReference>
<evidence type="ECO:0000256" key="2">
    <source>
        <dbReference type="ARBA" id="ARBA00007929"/>
    </source>
</evidence>
<proteinExistence type="inferred from homology"/>
<dbReference type="Gene3D" id="1.10.287.70">
    <property type="match status" value="1"/>
</dbReference>
<dbReference type="PROSITE" id="PS50042">
    <property type="entry name" value="CNMP_BINDING_3"/>
    <property type="match status" value="1"/>
</dbReference>
<dbReference type="Pfam" id="PF11834">
    <property type="entry name" value="KHA"/>
    <property type="match status" value="1"/>
</dbReference>
<dbReference type="InterPro" id="IPR005821">
    <property type="entry name" value="Ion_trans_dom"/>
</dbReference>
<feature type="repeat" description="ANK" evidence="13">
    <location>
        <begin position="635"/>
        <end position="667"/>
    </location>
</feature>
<evidence type="ECO:0000259" key="16">
    <source>
        <dbReference type="PROSITE" id="PS51490"/>
    </source>
</evidence>
<dbReference type="Pfam" id="PF00027">
    <property type="entry name" value="cNMP_binding"/>
    <property type="match status" value="1"/>
</dbReference>
<keyword evidence="6 14" id="KW-0631">Potassium channel</keyword>
<evidence type="ECO:0000256" key="3">
    <source>
        <dbReference type="ARBA" id="ARBA00022448"/>
    </source>
</evidence>
<dbReference type="SUPFAM" id="SSF51206">
    <property type="entry name" value="cAMP-binding domain-like"/>
    <property type="match status" value="1"/>
</dbReference>
<dbReference type="InterPro" id="IPR045319">
    <property type="entry name" value="KAT/AKT"/>
</dbReference>
<keyword evidence="8 14" id="KW-0630">Potassium</keyword>
<protein>
    <recommendedName>
        <fullName evidence="14">Potassium channel</fullName>
    </recommendedName>
</protein>
<name>A0A6A3A254_HIBSY</name>
<dbReference type="InterPro" id="IPR014710">
    <property type="entry name" value="RmlC-like_jellyroll"/>
</dbReference>
<dbReference type="FunFam" id="2.60.120.10:FF:000074">
    <property type="entry name" value="Potassium channel KAT2"/>
    <property type="match status" value="1"/>
</dbReference>
<keyword evidence="3 14" id="KW-0813">Transport</keyword>
<dbReference type="PANTHER" id="PTHR45743">
    <property type="entry name" value="POTASSIUM CHANNEL AKT1"/>
    <property type="match status" value="1"/>
</dbReference>
<evidence type="ECO:0000256" key="1">
    <source>
        <dbReference type="ARBA" id="ARBA00004141"/>
    </source>
</evidence>
<dbReference type="Gene3D" id="2.60.120.10">
    <property type="entry name" value="Jelly Rolls"/>
    <property type="match status" value="1"/>
</dbReference>
<keyword evidence="18" id="KW-1185">Reference proteome</keyword>
<comment type="caution">
    <text evidence="17">The sequence shown here is derived from an EMBL/GenBank/DDBJ whole genome shotgun (WGS) entry which is preliminary data.</text>
</comment>
<dbReference type="Pfam" id="PF12796">
    <property type="entry name" value="Ank_2"/>
    <property type="match status" value="2"/>
</dbReference>
<comment type="subunit">
    <text evidence="14">The potassium channel is composed of a homo- or heterotetrameric complex of pore-forming subunits.</text>
</comment>
<feature type="transmembrane region" description="Helical" evidence="14">
    <location>
        <begin position="78"/>
        <end position="96"/>
    </location>
</feature>
<dbReference type="FunFam" id="1.10.287.70:FF:000123">
    <property type="entry name" value="Potassium channel KAT3"/>
    <property type="match status" value="1"/>
</dbReference>
<comment type="domain">
    <text evidence="14">The segment S4 is probably the voltage-sensor and is characterized by a series of positively charged amino acids. The pore-forming region H5 is enclosed by the transmembrane segments S5 and S6 in the Shaker-type (1P/6TM) and contains the GYGD signature motif which seems to be involved in potassium selectivity.</text>
</comment>
<dbReference type="PRINTS" id="PR01415">
    <property type="entry name" value="ANKYRIN"/>
</dbReference>
<dbReference type="EMBL" id="VEPZ02001044">
    <property type="protein sequence ID" value="KAE8698374.1"/>
    <property type="molecule type" value="Genomic_DNA"/>
</dbReference>
<dbReference type="GO" id="GO:0034702">
    <property type="term" value="C:monoatomic ion channel complex"/>
    <property type="evidence" value="ECO:0007669"/>
    <property type="project" value="UniProtKB-KW"/>
</dbReference>
<dbReference type="CDD" id="cd00038">
    <property type="entry name" value="CAP_ED"/>
    <property type="match status" value="1"/>
</dbReference>
<evidence type="ECO:0000256" key="9">
    <source>
        <dbReference type="ARBA" id="ARBA00022989"/>
    </source>
</evidence>
<dbReference type="PANTHER" id="PTHR45743:SF2">
    <property type="entry name" value="POTASSIUM CHANNEL AKT1"/>
    <property type="match status" value="1"/>
</dbReference>
<dbReference type="SMART" id="SM00100">
    <property type="entry name" value="cNMP"/>
    <property type="match status" value="1"/>
</dbReference>
<evidence type="ECO:0000256" key="4">
    <source>
        <dbReference type="ARBA" id="ARBA00022538"/>
    </source>
</evidence>
<evidence type="ECO:0000256" key="10">
    <source>
        <dbReference type="ARBA" id="ARBA00023065"/>
    </source>
</evidence>
<keyword evidence="9 14" id="KW-1133">Transmembrane helix</keyword>
<feature type="repeat" description="ANK" evidence="13">
    <location>
        <begin position="538"/>
        <end position="570"/>
    </location>
</feature>
<dbReference type="Pfam" id="PF00520">
    <property type="entry name" value="Ion_trans"/>
    <property type="match status" value="1"/>
</dbReference>
<evidence type="ECO:0000259" key="15">
    <source>
        <dbReference type="PROSITE" id="PS50042"/>
    </source>
</evidence>
<evidence type="ECO:0000256" key="6">
    <source>
        <dbReference type="ARBA" id="ARBA00022826"/>
    </source>
</evidence>
<sequence length="851" mass="96562">MEWESSHYSSFKGVLPSLGNRSNCRVKPRRFTVSPHDRRYMIWQNFLVILVVYTAWVSPFEFGFLHKPHPVLSITDNVVNGFFALDIVLTFFVAYMDKATYLFIDDRKKIAWKYSRSWLAFDIISTIPSELAQKISPKPLSSYGIFNMLRLWRLRRVSALFTRLEKDKNYSYFWVRYSKLICVTLFVVHNAGCFIYLLAAKFHDPGRTWIGVVLGADFKEKQTLLSRYVTSIYWAITTFTTVGYGDIHPVNTGEMAFDVFYMLINVGLFAYLIGNMTNLVVHSATRTRLFRETLRAASSFALRNQLPRRLQDQMLEHLYLKYRTDSEALQQQETLNSLPKAIRSSISNYLFNYVIENVYLFHGVSNDLLFQLAPEMKAEYFPPKEDVILQNEAPTDFYILVTGAVNLLVSKNGVEQVVREAKAGDIFGEIGVLCYRPQLFTVRTKRLCQLLRLDRTTFQNIIQVNVGDGTIIMNNLLQHLKDMNDPIMQGILMETENMLARGRMDLPLNLRFAALRGDDLLLHQLLKRGLDPNESDSNGRTALHIAASKGSENCILLLLYYGADPNFKDSEGIVPLWEAMLGGHHKVAKLLNENGANINVGDVGHYACTAAEQNNLSLLKKIIHYGGDVTCLSHTGYTALHAAVCEGNLEIVKFLVEQGADVDKPDFHLWTPRVLAEQQGHEEILAFFELSKETKTDQSIKSTTEKPETLSLGKFASEPVIRPTATGSDNNDGSLNQPCRRRHTNNFHKSLFGIMSAAQHRENDLLRPVHQSRGLNNSIITPTRVVISCPEVGQITRKLVLLPGSFEELLDIGAKKFGIFPVKVVSKEGVEIDEIDVIRDGDHLVFLNKDQ</sequence>
<keyword evidence="13" id="KW-0040">ANK repeat</keyword>
<dbReference type="InterPro" id="IPR036770">
    <property type="entry name" value="Ankyrin_rpt-contain_sf"/>
</dbReference>
<keyword evidence="10 14" id="KW-0406">Ion transport</keyword>
<feature type="domain" description="Cyclic nucleotide-binding" evidence="15">
    <location>
        <begin position="360"/>
        <end position="462"/>
    </location>
</feature>
<dbReference type="SUPFAM" id="SSF48403">
    <property type="entry name" value="Ankyrin repeat"/>
    <property type="match status" value="1"/>
</dbReference>
<keyword evidence="11 14" id="KW-0472">Membrane</keyword>
<evidence type="ECO:0000256" key="7">
    <source>
        <dbReference type="ARBA" id="ARBA00022882"/>
    </source>
</evidence>
<dbReference type="PROSITE" id="PS50088">
    <property type="entry name" value="ANK_REPEAT"/>
    <property type="match status" value="3"/>
</dbReference>
<keyword evidence="7 14" id="KW-0851">Voltage-gated channel</keyword>
<feature type="domain" description="KHA" evidence="16">
    <location>
        <begin position="784"/>
        <end position="851"/>
    </location>
</feature>
<comment type="subcellular location">
    <subcellularLocation>
        <location evidence="1 14">Membrane</location>
        <topology evidence="1 14">Multi-pass membrane protein</topology>
    </subcellularLocation>
</comment>
<dbReference type="InterPro" id="IPR003938">
    <property type="entry name" value="K_chnl_volt-dep_EAG/ELK/ERG"/>
</dbReference>